<dbReference type="InterPro" id="IPR029154">
    <property type="entry name" value="HIBADH-like_NADP-bd"/>
</dbReference>
<gene>
    <name evidence="7" type="ordered locus">Rcas_3343</name>
</gene>
<dbReference type="Pfam" id="PF14833">
    <property type="entry name" value="NAD_binding_11"/>
    <property type="match status" value="1"/>
</dbReference>
<dbReference type="GO" id="GO:0050661">
    <property type="term" value="F:NADP binding"/>
    <property type="evidence" value="ECO:0007669"/>
    <property type="project" value="InterPro"/>
</dbReference>
<dbReference type="PIRSF" id="PIRSF000103">
    <property type="entry name" value="HIBADH"/>
    <property type="match status" value="1"/>
</dbReference>
<dbReference type="PROSITE" id="PS00895">
    <property type="entry name" value="3_HYDROXYISOBUT_DH"/>
    <property type="match status" value="1"/>
</dbReference>
<keyword evidence="8" id="KW-1185">Reference proteome</keyword>
<comment type="similarity">
    <text evidence="1">Belongs to the HIBADH-related family.</text>
</comment>
<organism evidence="7 8">
    <name type="scientific">Roseiflexus castenholzii (strain DSM 13941 / HLO8)</name>
    <dbReference type="NCBI Taxonomy" id="383372"/>
    <lineage>
        <taxon>Bacteria</taxon>
        <taxon>Bacillati</taxon>
        <taxon>Chloroflexota</taxon>
        <taxon>Chloroflexia</taxon>
        <taxon>Chloroflexales</taxon>
        <taxon>Roseiflexineae</taxon>
        <taxon>Roseiflexaceae</taxon>
        <taxon>Roseiflexus</taxon>
    </lineage>
</organism>
<dbReference type="GO" id="GO:0016054">
    <property type="term" value="P:organic acid catabolic process"/>
    <property type="evidence" value="ECO:0007669"/>
    <property type="project" value="UniProtKB-ARBA"/>
</dbReference>
<dbReference type="HOGENOM" id="CLU_035117_1_0_0"/>
<dbReference type="InterPro" id="IPR006115">
    <property type="entry name" value="6PGDH_NADP-bd"/>
</dbReference>
<evidence type="ECO:0000256" key="4">
    <source>
        <dbReference type="PIRSR" id="PIRSR000103-1"/>
    </source>
</evidence>
<feature type="active site" evidence="4">
    <location>
        <position position="174"/>
    </location>
</feature>
<evidence type="ECO:0000259" key="5">
    <source>
        <dbReference type="Pfam" id="PF03446"/>
    </source>
</evidence>
<dbReference type="GO" id="GO:0016491">
    <property type="term" value="F:oxidoreductase activity"/>
    <property type="evidence" value="ECO:0007669"/>
    <property type="project" value="UniProtKB-KW"/>
</dbReference>
<dbReference type="InterPro" id="IPR015815">
    <property type="entry name" value="HIBADH-related"/>
</dbReference>
<accession>A7NP97</accession>
<dbReference type="GO" id="GO:0051287">
    <property type="term" value="F:NAD binding"/>
    <property type="evidence" value="ECO:0007669"/>
    <property type="project" value="InterPro"/>
</dbReference>
<dbReference type="STRING" id="383372.Rcas_3343"/>
<dbReference type="InterPro" id="IPR036291">
    <property type="entry name" value="NAD(P)-bd_dom_sf"/>
</dbReference>
<keyword evidence="3" id="KW-0520">NAD</keyword>
<dbReference type="PANTHER" id="PTHR43060:SF15">
    <property type="entry name" value="3-HYDROXYISOBUTYRATE DEHYDROGENASE-LIKE 1, MITOCHONDRIAL-RELATED"/>
    <property type="match status" value="1"/>
</dbReference>
<keyword evidence="2" id="KW-0560">Oxidoreductase</keyword>
<dbReference type="InterPro" id="IPR008927">
    <property type="entry name" value="6-PGluconate_DH-like_C_sf"/>
</dbReference>
<reference evidence="7 8" key="1">
    <citation type="submission" date="2007-08" db="EMBL/GenBank/DDBJ databases">
        <title>Complete sequence of Roseiflexus castenholzii DSM 13941.</title>
        <authorList>
            <consortium name="US DOE Joint Genome Institute"/>
            <person name="Copeland A."/>
            <person name="Lucas S."/>
            <person name="Lapidus A."/>
            <person name="Barry K."/>
            <person name="Glavina del Rio T."/>
            <person name="Dalin E."/>
            <person name="Tice H."/>
            <person name="Pitluck S."/>
            <person name="Thompson L.S."/>
            <person name="Brettin T."/>
            <person name="Bruce D."/>
            <person name="Detter J.C."/>
            <person name="Han C."/>
            <person name="Tapia R."/>
            <person name="Schmutz J."/>
            <person name="Larimer F."/>
            <person name="Land M."/>
            <person name="Hauser L."/>
            <person name="Kyrpides N."/>
            <person name="Mikhailova N."/>
            <person name="Bryant D.A."/>
            <person name="Hanada S."/>
            <person name="Tsukatani Y."/>
            <person name="Richardson P."/>
        </authorList>
    </citation>
    <scope>NUCLEOTIDE SEQUENCE [LARGE SCALE GENOMIC DNA]</scope>
    <source>
        <strain evidence="8">DSM 13941 / HLO8</strain>
    </source>
</reference>
<evidence type="ECO:0000313" key="7">
    <source>
        <dbReference type="EMBL" id="ABU59393.1"/>
    </source>
</evidence>
<dbReference type="SUPFAM" id="SSF48179">
    <property type="entry name" value="6-phosphogluconate dehydrogenase C-terminal domain-like"/>
    <property type="match status" value="1"/>
</dbReference>
<evidence type="ECO:0000259" key="6">
    <source>
        <dbReference type="Pfam" id="PF14833"/>
    </source>
</evidence>
<evidence type="ECO:0000256" key="2">
    <source>
        <dbReference type="ARBA" id="ARBA00023002"/>
    </source>
</evidence>
<dbReference type="InterPro" id="IPR002204">
    <property type="entry name" value="3-OH-isobutyrate_DH-rel_CS"/>
</dbReference>
<dbReference type="Proteomes" id="UP000000263">
    <property type="component" value="Chromosome"/>
</dbReference>
<evidence type="ECO:0000256" key="1">
    <source>
        <dbReference type="ARBA" id="ARBA00009080"/>
    </source>
</evidence>
<dbReference type="EMBL" id="CP000804">
    <property type="protein sequence ID" value="ABU59393.1"/>
    <property type="molecule type" value="Genomic_DNA"/>
</dbReference>
<dbReference type="Gene3D" id="1.10.1040.10">
    <property type="entry name" value="N-(1-d-carboxylethyl)-l-norvaline Dehydrogenase, domain 2"/>
    <property type="match status" value="1"/>
</dbReference>
<feature type="domain" description="6-phosphogluconate dehydrogenase NADP-binding" evidence="5">
    <location>
        <begin position="6"/>
        <end position="165"/>
    </location>
</feature>
<dbReference type="SUPFAM" id="SSF51735">
    <property type="entry name" value="NAD(P)-binding Rossmann-fold domains"/>
    <property type="match status" value="1"/>
</dbReference>
<sequence length="303" mass="31926">MEQRERVGFIGLGIMGRGMARNILKAGFPLRVWNRTASRMAELAAEGAGPASSPGDLAFHSDIIITCVSDTPDVEQVILGEGGVIHGARPGSLVIDMSTISPRATQRIATQLAERHIHMLDAPISGGSEGAERGTLSIMVGGDAAQFERALPVFQAMGKTITHLGPIGAGQTTKLVNQILVVGHALAMSEALLFAQAGGVDLRKALEAVAGGAAGSWMLSNRGPQILARDWRPGFTIDLQQKDIRLVLQEADRLGVPLPGTALIHQLYRTLQARGLGHEGNHALIKALENLAGIEVGVWSEGA</sequence>
<evidence type="ECO:0000256" key="3">
    <source>
        <dbReference type="ARBA" id="ARBA00023027"/>
    </source>
</evidence>
<dbReference type="AlphaFoldDB" id="A7NP97"/>
<dbReference type="KEGG" id="rca:Rcas_3343"/>
<protein>
    <submittedName>
        <fullName evidence="7">6-phosphogluconate dehydrogenase NAD-binding</fullName>
    </submittedName>
</protein>
<feature type="domain" description="3-hydroxyisobutyrate dehydrogenase-like NAD-binding" evidence="6">
    <location>
        <begin position="168"/>
        <end position="288"/>
    </location>
</feature>
<dbReference type="OrthoDB" id="9786703at2"/>
<dbReference type="Gene3D" id="3.40.50.720">
    <property type="entry name" value="NAD(P)-binding Rossmann-like Domain"/>
    <property type="match status" value="1"/>
</dbReference>
<dbReference type="InterPro" id="IPR013328">
    <property type="entry name" value="6PGD_dom2"/>
</dbReference>
<dbReference type="RefSeq" id="WP_012121817.1">
    <property type="nucleotide sequence ID" value="NC_009767.1"/>
</dbReference>
<dbReference type="Pfam" id="PF03446">
    <property type="entry name" value="NAD_binding_2"/>
    <property type="match status" value="1"/>
</dbReference>
<dbReference type="PANTHER" id="PTHR43060">
    <property type="entry name" value="3-HYDROXYISOBUTYRATE DEHYDROGENASE-LIKE 1, MITOCHONDRIAL-RELATED"/>
    <property type="match status" value="1"/>
</dbReference>
<dbReference type="eggNOG" id="COG2084">
    <property type="taxonomic scope" value="Bacteria"/>
</dbReference>
<name>A7NP97_ROSCS</name>
<proteinExistence type="inferred from homology"/>
<evidence type="ECO:0000313" key="8">
    <source>
        <dbReference type="Proteomes" id="UP000000263"/>
    </source>
</evidence>